<accession>A0A9P7G707</accession>
<evidence type="ECO:0000256" key="4">
    <source>
        <dbReference type="SAM" id="MobiDB-lite"/>
    </source>
</evidence>
<dbReference type="CDD" id="cd06257">
    <property type="entry name" value="DnaJ"/>
    <property type="match status" value="1"/>
</dbReference>
<dbReference type="SUPFAM" id="SSF46565">
    <property type="entry name" value="Chaperone J-domain"/>
    <property type="match status" value="1"/>
</dbReference>
<organism evidence="6 7">
    <name type="scientific">Asterophora parasitica</name>
    <dbReference type="NCBI Taxonomy" id="117018"/>
    <lineage>
        <taxon>Eukaryota</taxon>
        <taxon>Fungi</taxon>
        <taxon>Dikarya</taxon>
        <taxon>Basidiomycota</taxon>
        <taxon>Agaricomycotina</taxon>
        <taxon>Agaricomycetes</taxon>
        <taxon>Agaricomycetidae</taxon>
        <taxon>Agaricales</taxon>
        <taxon>Tricholomatineae</taxon>
        <taxon>Lyophyllaceae</taxon>
        <taxon>Asterophora</taxon>
    </lineage>
</organism>
<evidence type="ECO:0000256" key="2">
    <source>
        <dbReference type="ARBA" id="ARBA00023043"/>
    </source>
</evidence>
<feature type="compositionally biased region" description="Basic and acidic residues" evidence="4">
    <location>
        <begin position="557"/>
        <end position="655"/>
    </location>
</feature>
<dbReference type="EMBL" id="JABCKV010000051">
    <property type="protein sequence ID" value="KAG5645024.1"/>
    <property type="molecule type" value="Genomic_DNA"/>
</dbReference>
<feature type="domain" description="J" evidence="5">
    <location>
        <begin position="9"/>
        <end position="74"/>
    </location>
</feature>
<keyword evidence="7" id="KW-1185">Reference proteome</keyword>
<dbReference type="SMART" id="SM00271">
    <property type="entry name" value="DnaJ"/>
    <property type="match status" value="1"/>
</dbReference>
<evidence type="ECO:0000313" key="7">
    <source>
        <dbReference type="Proteomes" id="UP000775547"/>
    </source>
</evidence>
<name>A0A9P7G707_9AGAR</name>
<dbReference type="Pfam" id="PF12796">
    <property type="entry name" value="Ank_2"/>
    <property type="match status" value="1"/>
</dbReference>
<evidence type="ECO:0000256" key="1">
    <source>
        <dbReference type="ARBA" id="ARBA00022737"/>
    </source>
</evidence>
<evidence type="ECO:0000259" key="5">
    <source>
        <dbReference type="PROSITE" id="PS50076"/>
    </source>
</evidence>
<dbReference type="Proteomes" id="UP000775547">
    <property type="component" value="Unassembled WGS sequence"/>
</dbReference>
<dbReference type="Gene3D" id="1.10.287.110">
    <property type="entry name" value="DnaJ domain"/>
    <property type="match status" value="1"/>
</dbReference>
<evidence type="ECO:0000256" key="3">
    <source>
        <dbReference type="PROSITE-ProRule" id="PRU00023"/>
    </source>
</evidence>
<dbReference type="PANTHER" id="PTHR24198">
    <property type="entry name" value="ANKYRIN REPEAT AND PROTEIN KINASE DOMAIN-CONTAINING PROTEIN"/>
    <property type="match status" value="1"/>
</dbReference>
<dbReference type="InterPro" id="IPR001623">
    <property type="entry name" value="DnaJ_domain"/>
</dbReference>
<feature type="compositionally biased region" description="Basic residues" evidence="4">
    <location>
        <begin position="796"/>
        <end position="808"/>
    </location>
</feature>
<feature type="region of interest" description="Disordered" evidence="4">
    <location>
        <begin position="547"/>
        <end position="718"/>
    </location>
</feature>
<keyword evidence="1" id="KW-0677">Repeat</keyword>
<dbReference type="InterPro" id="IPR002110">
    <property type="entry name" value="Ankyrin_rpt"/>
</dbReference>
<sequence length="912" mass="105007">MVLRTEVIKAFEVLGVSPAADEAAASKAYKKLALLHHPDRNHNDTTSTARFQEIGAAWDICTRHYENPRWSQAPEPGVQSWGGHTHGPGMFYDDDDDYYEMDVEDQFDFFRFMFYETFMGGYNRSKRQRFRSERRQPFSTYPGFSSSYPYYPQTSRSSSYSASYSDPATGQQRHQHSEKKKYEERMRQFEAEIEVEEREIKKAEREEKLKVEQRLSAHAEAFQLARAGNSAGVRSLLEKHCLDVNAPERLAKQQKKNQSTSAHFTSLLHVAASHCNEELVAFLLEKGMSRFQNASAMLTRKITDADMSALNKEHLSPFHHSILSGNAPVVRFFLTRRTKQTEGCHPSKAVADGRTPLQLAIASNSISTVELLLKDATVHDVERCWQQENIPAALKDVLETKVCWIQPSITGSQLSVFQKGFVPRSTLTQGPPLSRKAQMKAEAVRKLAAQQEEKARRIEEEQARAAEKLRRKKERATRRAEEERVKEESRRKQEEEEKRQKAEEARLAEEEQQRRELGARIKAEEDARRKAEAEELLRMEQEALRKAEAEEWQMEQESLRRAEVERHRRTEQEERRKEQEARRKEQEAIRQEQEARRKVLELHARQKVEATRQKELDRREAERHRAAQRQREARAMAERAARAQEKANRRAESQQKRKAASAMPRKHADPAEEKRAETLRRLQAQAEEHERRKLQRQGGAQTVHTPPAPLADSKREEIMPQRAAHITTKVRKPHITAATPLEGVDPETREEILRLRDEQRARDKIRIARSREQKAMERVKLANEGLEPSPVVADSRKKKRTSRAKKPLNKSYPLTPSSMSSSPQPWTADQSYDSNASIEARDILPSPPVTPEDLQTCAIPDDLFQYERPRPKTQTVHELYSPSPPPSDSRSDVQGATRGRGRTVSRKGSNPG</sequence>
<dbReference type="Pfam" id="PF00226">
    <property type="entry name" value="DnaJ"/>
    <property type="match status" value="1"/>
</dbReference>
<dbReference type="InterPro" id="IPR036869">
    <property type="entry name" value="J_dom_sf"/>
</dbReference>
<feature type="region of interest" description="Disordered" evidence="4">
    <location>
        <begin position="766"/>
        <end position="912"/>
    </location>
</feature>
<gene>
    <name evidence="6" type="ORF">DXG03_007203</name>
</gene>
<feature type="compositionally biased region" description="Basic and acidic residues" evidence="4">
    <location>
        <begin position="766"/>
        <end position="781"/>
    </location>
</feature>
<feature type="compositionally biased region" description="Low complexity" evidence="4">
    <location>
        <begin position="811"/>
        <end position="825"/>
    </location>
</feature>
<feature type="repeat" description="ANK" evidence="3">
    <location>
        <begin position="352"/>
        <end position="374"/>
    </location>
</feature>
<dbReference type="AlphaFoldDB" id="A0A9P7G707"/>
<dbReference type="PRINTS" id="PR00625">
    <property type="entry name" value="JDOMAIN"/>
</dbReference>
<reference evidence="6" key="2">
    <citation type="submission" date="2021-10" db="EMBL/GenBank/DDBJ databases">
        <title>Phylogenomics reveals ancestral predisposition of the termite-cultivated fungus Termitomyces towards a domesticated lifestyle.</title>
        <authorList>
            <person name="Auxier B."/>
            <person name="Grum-Grzhimaylo A."/>
            <person name="Cardenas M.E."/>
            <person name="Lodge J.D."/>
            <person name="Laessoe T."/>
            <person name="Pedersen O."/>
            <person name="Smith M.E."/>
            <person name="Kuyper T.W."/>
            <person name="Franco-Molano E.A."/>
            <person name="Baroni T.J."/>
            <person name="Aanen D.K."/>
        </authorList>
    </citation>
    <scope>NUCLEOTIDE SEQUENCE</scope>
    <source>
        <strain evidence="6">AP01</strain>
        <tissue evidence="6">Mycelium</tissue>
    </source>
</reference>
<feature type="region of interest" description="Disordered" evidence="4">
    <location>
        <begin position="468"/>
        <end position="534"/>
    </location>
</feature>
<dbReference type="InterPro" id="IPR036770">
    <property type="entry name" value="Ankyrin_rpt-contain_sf"/>
</dbReference>
<feature type="region of interest" description="Disordered" evidence="4">
    <location>
        <begin position="158"/>
        <end position="183"/>
    </location>
</feature>
<dbReference type="PROSITE" id="PS50076">
    <property type="entry name" value="DNAJ_2"/>
    <property type="match status" value="1"/>
</dbReference>
<feature type="compositionally biased region" description="Basic and acidic residues" evidence="4">
    <location>
        <begin position="477"/>
        <end position="534"/>
    </location>
</feature>
<dbReference type="PANTHER" id="PTHR24198:SF165">
    <property type="entry name" value="ANKYRIN REPEAT-CONTAINING PROTEIN-RELATED"/>
    <property type="match status" value="1"/>
</dbReference>
<dbReference type="SMART" id="SM00248">
    <property type="entry name" value="ANK"/>
    <property type="match status" value="3"/>
</dbReference>
<feature type="compositionally biased region" description="Basic and acidic residues" evidence="4">
    <location>
        <begin position="666"/>
        <end position="691"/>
    </location>
</feature>
<dbReference type="Gene3D" id="1.25.40.20">
    <property type="entry name" value="Ankyrin repeat-containing domain"/>
    <property type="match status" value="1"/>
</dbReference>
<feature type="compositionally biased region" description="Polar residues" evidence="4">
    <location>
        <begin position="827"/>
        <end position="837"/>
    </location>
</feature>
<protein>
    <recommendedName>
        <fullName evidence="5">J domain-containing protein</fullName>
    </recommendedName>
</protein>
<keyword evidence="2 3" id="KW-0040">ANK repeat</keyword>
<comment type="caution">
    <text evidence="6">The sequence shown here is derived from an EMBL/GenBank/DDBJ whole genome shotgun (WGS) entry which is preliminary data.</text>
</comment>
<dbReference type="SUPFAM" id="SSF48403">
    <property type="entry name" value="Ankyrin repeat"/>
    <property type="match status" value="1"/>
</dbReference>
<evidence type="ECO:0000313" key="6">
    <source>
        <dbReference type="EMBL" id="KAG5645024.1"/>
    </source>
</evidence>
<dbReference type="PROSITE" id="PS50088">
    <property type="entry name" value="ANK_REPEAT"/>
    <property type="match status" value="1"/>
</dbReference>
<reference evidence="6" key="1">
    <citation type="submission" date="2020-07" db="EMBL/GenBank/DDBJ databases">
        <authorList>
            <person name="Nieuwenhuis M."/>
            <person name="Van De Peppel L.J.J."/>
        </authorList>
    </citation>
    <scope>NUCLEOTIDE SEQUENCE</scope>
    <source>
        <strain evidence="6">AP01</strain>
        <tissue evidence="6">Mycelium</tissue>
    </source>
</reference>
<proteinExistence type="predicted"/>
<dbReference type="OrthoDB" id="10250354at2759"/>
<dbReference type="PROSITE" id="PS50297">
    <property type="entry name" value="ANK_REP_REGION"/>
    <property type="match status" value="1"/>
</dbReference>